<dbReference type="EMBL" id="BAABJE010000018">
    <property type="protein sequence ID" value="GAA4804006.1"/>
    <property type="molecule type" value="Genomic_DNA"/>
</dbReference>
<name>A0ABP9C4L2_9GAMM</name>
<proteinExistence type="predicted"/>
<keyword evidence="2" id="KW-1185">Reference proteome</keyword>
<evidence type="ECO:0000313" key="2">
    <source>
        <dbReference type="Proteomes" id="UP001499959"/>
    </source>
</evidence>
<evidence type="ECO:0000313" key="1">
    <source>
        <dbReference type="EMBL" id="GAA4804006.1"/>
    </source>
</evidence>
<dbReference type="Proteomes" id="UP001499959">
    <property type="component" value="Unassembled WGS sequence"/>
</dbReference>
<organism evidence="1 2">
    <name type="scientific">Lysobacter hankyongensis</name>
    <dbReference type="NCBI Taxonomy" id="1176535"/>
    <lineage>
        <taxon>Bacteria</taxon>
        <taxon>Pseudomonadati</taxon>
        <taxon>Pseudomonadota</taxon>
        <taxon>Gammaproteobacteria</taxon>
        <taxon>Lysobacterales</taxon>
        <taxon>Lysobacteraceae</taxon>
        <taxon>Lysobacter</taxon>
    </lineage>
</organism>
<accession>A0ABP9C4L2</accession>
<reference evidence="2" key="1">
    <citation type="journal article" date="2019" name="Int. J. Syst. Evol. Microbiol.">
        <title>The Global Catalogue of Microorganisms (GCM) 10K type strain sequencing project: providing services to taxonomists for standard genome sequencing and annotation.</title>
        <authorList>
            <consortium name="The Broad Institute Genomics Platform"/>
            <consortium name="The Broad Institute Genome Sequencing Center for Infectious Disease"/>
            <person name="Wu L."/>
            <person name="Ma J."/>
        </authorList>
    </citation>
    <scope>NUCLEOTIDE SEQUENCE [LARGE SCALE GENOMIC DNA]</scope>
    <source>
        <strain evidence="2">JCM 18204</strain>
    </source>
</reference>
<protein>
    <submittedName>
        <fullName evidence="1">Uncharacterized protein</fullName>
    </submittedName>
</protein>
<comment type="caution">
    <text evidence="1">The sequence shown here is derived from an EMBL/GenBank/DDBJ whole genome shotgun (WGS) entry which is preliminary data.</text>
</comment>
<dbReference type="SUPFAM" id="SSF82171">
    <property type="entry name" value="DPP6 N-terminal domain-like"/>
    <property type="match status" value="1"/>
</dbReference>
<gene>
    <name evidence="1" type="ORF">GCM10023307_33440</name>
</gene>
<sequence length="421" mass="46378">MHLLLIAIVVAVLLYWVSSQRRGDRSQADGWAAAKPQASTRRVAFVANGKMFYADAGAPPREIHSPHVQAAMDRLERSRERHAWKEGTTFSVRAGGTWREGPGRELALLATSVQFAPEGRLVYFLRDNSMGGLFEQDIASGKERRLIHRQNLLLDDLRLSADGLRLLCSQQSGNGAANIVSMGVEGDDLRELTGGDTIDTSPCWVPGQDGRLVFQSAGLARGPEGHVVAIGPAAIQLLDTRTGELSPVFEDQRFDFLQPRVTADGSLLFIRRPYEGQRYRGNDILLDALLFPFRLLRTLFHFLNFQSLVYSRKPLTSATGPQYDSDLKDILLKGRRIDADAAMRSSKRVHGVPSLVPDSWKLVWRSEHGEERVLASHVASFDLTADGGVIYSNGFGVFALHPGGEPSLVLRDKLIAEVVSG</sequence>
<dbReference type="RefSeq" id="WP_345304501.1">
    <property type="nucleotide sequence ID" value="NZ_BAABJE010000018.1"/>
</dbReference>
<dbReference type="Gene3D" id="2.120.10.30">
    <property type="entry name" value="TolB, C-terminal domain"/>
    <property type="match status" value="1"/>
</dbReference>
<dbReference type="InterPro" id="IPR011042">
    <property type="entry name" value="6-blade_b-propeller_TolB-like"/>
</dbReference>